<name>A0ABS1SAD2_9RHOB</name>
<dbReference type="Gene3D" id="3.40.50.300">
    <property type="entry name" value="P-loop containing nucleotide triphosphate hydrolases"/>
    <property type="match status" value="1"/>
</dbReference>
<feature type="region of interest" description="Disordered" evidence="1">
    <location>
        <begin position="182"/>
        <end position="286"/>
    </location>
</feature>
<organism evidence="2 3">
    <name type="scientific">Paracoccus aerius</name>
    <dbReference type="NCBI Taxonomy" id="1915382"/>
    <lineage>
        <taxon>Bacteria</taxon>
        <taxon>Pseudomonadati</taxon>
        <taxon>Pseudomonadota</taxon>
        <taxon>Alphaproteobacteria</taxon>
        <taxon>Rhodobacterales</taxon>
        <taxon>Paracoccaceae</taxon>
        <taxon>Paracoccus</taxon>
    </lineage>
</organism>
<dbReference type="InterPro" id="IPR003688">
    <property type="entry name" value="TraG/VirD4"/>
</dbReference>
<dbReference type="Proteomes" id="UP000644749">
    <property type="component" value="Unassembled WGS sequence"/>
</dbReference>
<proteinExistence type="predicted"/>
<gene>
    <name evidence="2" type="ORF">JL111_17225</name>
</gene>
<reference evidence="2 3" key="1">
    <citation type="submission" date="2021-01" db="EMBL/GenBank/DDBJ databases">
        <title>011410 draft genome.</title>
        <authorList>
            <person name="Lang L."/>
        </authorList>
    </citation>
    <scope>NUCLEOTIDE SEQUENCE [LARGE SCALE GENOMIC DNA]</scope>
    <source>
        <strain evidence="2 3">KCTC 42845</strain>
    </source>
</reference>
<feature type="region of interest" description="Disordered" evidence="1">
    <location>
        <begin position="1"/>
        <end position="33"/>
    </location>
</feature>
<sequence>MNATPPSWQTSRYDRHSRSRKLASPNGNGIKLYLTPSEPDTIAELSDAVGMTTKRVVSKSKNIKDGLFSNNISERTEEHPLLTRDQARRLPREDVVIVVDGDMPIRAKRLMYYDDTAYKELYESQNFSAPPPQPPHVITEADYRYIETAEDMAEQKAAAKIEGDAARFRAAEKRDVDAAALGHTQSDFSKDEPSVGAAGGAGTQLVAQDGSTDPAPIEELDQVAPVANATSAQEATAGTRIAPKEADQQGVSGRHTGQADTASAPAPQKHVPLLSDNELIKNRHGP</sequence>
<evidence type="ECO:0000256" key="1">
    <source>
        <dbReference type="SAM" id="MobiDB-lite"/>
    </source>
</evidence>
<evidence type="ECO:0000313" key="2">
    <source>
        <dbReference type="EMBL" id="MBL3675220.1"/>
    </source>
</evidence>
<dbReference type="Pfam" id="PF02534">
    <property type="entry name" value="T4SS-DNA_transf"/>
    <property type="match status" value="1"/>
</dbReference>
<protein>
    <submittedName>
        <fullName evidence="2">Type IV secretory system conjugative DNA transfer family protein</fullName>
    </submittedName>
</protein>
<feature type="compositionally biased region" description="Polar residues" evidence="1">
    <location>
        <begin position="1"/>
        <end position="11"/>
    </location>
</feature>
<keyword evidence="3" id="KW-1185">Reference proteome</keyword>
<dbReference type="InterPro" id="IPR027417">
    <property type="entry name" value="P-loop_NTPase"/>
</dbReference>
<evidence type="ECO:0000313" key="3">
    <source>
        <dbReference type="Proteomes" id="UP000644749"/>
    </source>
</evidence>
<dbReference type="EMBL" id="JAESHT010000019">
    <property type="protein sequence ID" value="MBL3675220.1"/>
    <property type="molecule type" value="Genomic_DNA"/>
</dbReference>
<comment type="caution">
    <text evidence="2">The sequence shown here is derived from an EMBL/GenBank/DDBJ whole genome shotgun (WGS) entry which is preliminary data.</text>
</comment>
<dbReference type="RefSeq" id="WP_191312049.1">
    <property type="nucleotide sequence ID" value="NZ_JBHRUM010000022.1"/>
</dbReference>
<accession>A0ABS1SAD2</accession>